<keyword evidence="8" id="KW-1185">Reference proteome</keyword>
<dbReference type="InterPro" id="IPR038213">
    <property type="entry name" value="IFI6/IFI27-like_sf"/>
</dbReference>
<evidence type="ECO:0000256" key="2">
    <source>
        <dbReference type="ARBA" id="ARBA00007262"/>
    </source>
</evidence>
<comment type="caution">
    <text evidence="7">The sequence shown here is derived from an EMBL/GenBank/DDBJ whole genome shotgun (WGS) entry which is preliminary data.</text>
</comment>
<gene>
    <name evidence="7" type="ORF">Purlil1_13093</name>
</gene>
<comment type="subcellular location">
    <subcellularLocation>
        <location evidence="1">Membrane</location>
        <topology evidence="1">Multi-pass membrane protein</topology>
    </subcellularLocation>
</comment>
<keyword evidence="5" id="KW-0472">Membrane</keyword>
<evidence type="ECO:0000256" key="1">
    <source>
        <dbReference type="ARBA" id="ARBA00004141"/>
    </source>
</evidence>
<organism evidence="7 8">
    <name type="scientific">Purpureocillium lilacinum</name>
    <name type="common">Paecilomyces lilacinus</name>
    <dbReference type="NCBI Taxonomy" id="33203"/>
    <lineage>
        <taxon>Eukaryota</taxon>
        <taxon>Fungi</taxon>
        <taxon>Dikarya</taxon>
        <taxon>Ascomycota</taxon>
        <taxon>Pezizomycotina</taxon>
        <taxon>Sordariomycetes</taxon>
        <taxon>Hypocreomycetidae</taxon>
        <taxon>Hypocreales</taxon>
        <taxon>Ophiocordycipitaceae</taxon>
        <taxon>Purpureocillium</taxon>
    </lineage>
</organism>
<evidence type="ECO:0000313" key="8">
    <source>
        <dbReference type="Proteomes" id="UP001287286"/>
    </source>
</evidence>
<dbReference type="Gene3D" id="6.10.110.10">
    <property type="match status" value="1"/>
</dbReference>
<keyword evidence="4" id="KW-1133">Transmembrane helix</keyword>
<evidence type="ECO:0000313" key="7">
    <source>
        <dbReference type="EMBL" id="KAK4073293.1"/>
    </source>
</evidence>
<name>A0ABR0BEZ9_PURLI</name>
<evidence type="ECO:0000256" key="6">
    <source>
        <dbReference type="SAM" id="SignalP"/>
    </source>
</evidence>
<keyword evidence="3" id="KW-0812">Transmembrane</keyword>
<feature type="signal peptide" evidence="6">
    <location>
        <begin position="1"/>
        <end position="17"/>
    </location>
</feature>
<protein>
    <submittedName>
        <fullName evidence="7">Uncharacterized protein</fullName>
    </submittedName>
</protein>
<accession>A0ABR0BEZ9</accession>
<feature type="chain" id="PRO_5045514761" evidence="6">
    <location>
        <begin position="18"/>
        <end position="162"/>
    </location>
</feature>
<evidence type="ECO:0000256" key="3">
    <source>
        <dbReference type="ARBA" id="ARBA00022692"/>
    </source>
</evidence>
<reference evidence="7 8" key="1">
    <citation type="journal article" date="2024" name="Microbiol. Resour. Announc.">
        <title>Genome annotations for the ascomycete fungi Trichoderma harzianum, Trichoderma aggressivum, and Purpureocillium lilacinum.</title>
        <authorList>
            <person name="Beijen E.P.W."/>
            <person name="Ohm R.A."/>
        </authorList>
    </citation>
    <scope>NUCLEOTIDE SEQUENCE [LARGE SCALE GENOMIC DNA]</scope>
    <source>
        <strain evidence="7 8">CBS 150709</strain>
    </source>
</reference>
<dbReference type="InterPro" id="IPR009311">
    <property type="entry name" value="IFI6/IFI27-like"/>
</dbReference>
<comment type="similarity">
    <text evidence="2">Belongs to the IFI6/IFI27 family.</text>
</comment>
<evidence type="ECO:0000256" key="4">
    <source>
        <dbReference type="ARBA" id="ARBA00022989"/>
    </source>
</evidence>
<keyword evidence="6" id="KW-0732">Signal</keyword>
<dbReference type="Pfam" id="PF06140">
    <property type="entry name" value="Ifi-6-16"/>
    <property type="match status" value="1"/>
</dbReference>
<sequence>MKLANAVMLALAAEAGASRLASHTSAIWTTASEVIVNSHQSIQRAASSTILPAVKWAVSHPGTAATCGTAGLGMVLAVAPAAVAAPALGALGFGAGGIVGGSWAAATHSTIGCAVSPSLFATLQSAGAGGYGLAMVYPTVQGIGAAITSFAGAAAARNTFGW</sequence>
<dbReference type="EMBL" id="JAWRVI010000165">
    <property type="protein sequence ID" value="KAK4073293.1"/>
    <property type="molecule type" value="Genomic_DNA"/>
</dbReference>
<evidence type="ECO:0000256" key="5">
    <source>
        <dbReference type="ARBA" id="ARBA00023136"/>
    </source>
</evidence>
<dbReference type="Proteomes" id="UP001287286">
    <property type="component" value="Unassembled WGS sequence"/>
</dbReference>
<proteinExistence type="inferred from homology"/>